<accession>A0A1Q2GUY2</accession>
<name>A0A1Q2GUY2_9GAMM</name>
<protein>
    <recommendedName>
        <fullName evidence="4">YokE-like PH domain-containing protein</fullName>
    </recommendedName>
</protein>
<organism evidence="2 3">
    <name type="scientific">Pseudoalteromonas aliena</name>
    <dbReference type="NCBI Taxonomy" id="247523"/>
    <lineage>
        <taxon>Bacteria</taxon>
        <taxon>Pseudomonadati</taxon>
        <taxon>Pseudomonadota</taxon>
        <taxon>Gammaproteobacteria</taxon>
        <taxon>Alteromonadales</taxon>
        <taxon>Pseudoalteromonadaceae</taxon>
        <taxon>Pseudoalteromonas</taxon>
    </lineage>
</organism>
<feature type="transmembrane region" description="Helical" evidence="1">
    <location>
        <begin position="32"/>
        <end position="52"/>
    </location>
</feature>
<evidence type="ECO:0000313" key="3">
    <source>
        <dbReference type="Proteomes" id="UP000188243"/>
    </source>
</evidence>
<gene>
    <name evidence="2" type="ORF">B0W48_03355</name>
</gene>
<dbReference type="KEGG" id="paln:B0W48_03355"/>
<evidence type="ECO:0000313" key="2">
    <source>
        <dbReference type="EMBL" id="AQP98916.1"/>
    </source>
</evidence>
<dbReference type="Proteomes" id="UP000188243">
    <property type="component" value="Chromosome"/>
</dbReference>
<dbReference type="STRING" id="247523.B0W48_03355"/>
<keyword evidence="1" id="KW-1133">Transmembrane helix</keyword>
<dbReference type="RefSeq" id="WP_077535639.1">
    <property type="nucleotide sequence ID" value="NZ_CANLYY010000067.1"/>
</dbReference>
<evidence type="ECO:0008006" key="4">
    <source>
        <dbReference type="Google" id="ProtNLM"/>
    </source>
</evidence>
<keyword evidence="1" id="KW-0472">Membrane</keyword>
<sequence>MNKEQAQAYIEQNIKEDDTLIGFFQAVSPPKIWMFFVLGPLAILSMRMYFLAVTERGIYFHKLSLLGKFEDSDFFEFDEIESVRIGKGILQRPMKFHFKNSRKIKVKAQLKGHKKIAKVTADVQSYIENRIPLAP</sequence>
<keyword evidence="1" id="KW-0812">Transmembrane</keyword>
<reference evidence="2 3" key="1">
    <citation type="submission" date="2017-02" db="EMBL/GenBank/DDBJ databases">
        <title>Complete genome sequence of the cold-active Pseudoalteromonas aliena strain EH1 isolated from Arctic seawater.</title>
        <authorList>
            <person name="Kim E."/>
            <person name="Heo E."/>
            <person name="Kim H."/>
            <person name="Kim D."/>
        </authorList>
    </citation>
    <scope>NUCLEOTIDE SEQUENCE [LARGE SCALE GENOMIC DNA]</scope>
    <source>
        <strain evidence="2 3">EH1</strain>
    </source>
</reference>
<dbReference type="EMBL" id="CP019628">
    <property type="protein sequence ID" value="AQP98916.1"/>
    <property type="molecule type" value="Genomic_DNA"/>
</dbReference>
<proteinExistence type="predicted"/>
<dbReference type="AlphaFoldDB" id="A0A1Q2GUY2"/>
<evidence type="ECO:0000256" key="1">
    <source>
        <dbReference type="SAM" id="Phobius"/>
    </source>
</evidence>